<dbReference type="AlphaFoldDB" id="A0A521CV63"/>
<protein>
    <submittedName>
        <fullName evidence="6">Agmatinase</fullName>
    </submittedName>
</protein>
<dbReference type="GO" id="GO:0046872">
    <property type="term" value="F:metal ion binding"/>
    <property type="evidence" value="ECO:0007669"/>
    <property type="project" value="UniProtKB-KW"/>
</dbReference>
<sequence length="267" mass="30096">MRFIGAKEKGKVQILGIPYDSTTCFRPGTRFAPDGIRFFSDNLEEYSLPLGKSLEEVEFCDLGNLYPSTAPEKMVDEVYEAVRKMEIPVILGGEHSITFPVLRALSERYENLTVVHFDAHADLRDDYSGTKYSHACVMRRVLELGVQIVQLGVRSATREEAELRMENTNIKVVETFEELKSLVSKIEMPVYFSIDIDFFDPAFAPGTGTPEPPGFSPVEFFNFIYKLPDVNVVGFDVVEVSPPYDPSGTTQMLAAKIVRELILKFWG</sequence>
<keyword evidence="2 4" id="KW-0479">Metal-binding</keyword>
<dbReference type="OrthoDB" id="9788689at2"/>
<feature type="binding site" evidence="4">
    <location>
        <position position="95"/>
    </location>
    <ligand>
        <name>Mn(2+)</name>
        <dbReference type="ChEBI" id="CHEBI:29035"/>
        <label>1</label>
    </ligand>
</feature>
<reference evidence="6 7" key="1">
    <citation type="submission" date="2017-05" db="EMBL/GenBank/DDBJ databases">
        <authorList>
            <person name="Varghese N."/>
            <person name="Submissions S."/>
        </authorList>
    </citation>
    <scope>NUCLEOTIDE SEQUENCE [LARGE SCALE GENOMIC DNA]</scope>
    <source>
        <strain evidence="6 7">DSM 16304</strain>
    </source>
</reference>
<dbReference type="PIRSF" id="PIRSF036979">
    <property type="entry name" value="Arginase"/>
    <property type="match status" value="1"/>
</dbReference>
<evidence type="ECO:0000256" key="2">
    <source>
        <dbReference type="ARBA" id="ARBA00022723"/>
    </source>
</evidence>
<feature type="binding site" evidence="4">
    <location>
        <position position="195"/>
    </location>
    <ligand>
        <name>Mn(2+)</name>
        <dbReference type="ChEBI" id="CHEBI:29035"/>
        <label>1</label>
    </ligand>
</feature>
<comment type="similarity">
    <text evidence="1">Belongs to the arginase family. Agmatinase subfamily.</text>
</comment>
<dbReference type="NCBIfam" id="TIGR01230">
    <property type="entry name" value="agmatinase"/>
    <property type="match status" value="1"/>
</dbReference>
<evidence type="ECO:0000313" key="7">
    <source>
        <dbReference type="Proteomes" id="UP000317315"/>
    </source>
</evidence>
<keyword evidence="4" id="KW-0464">Manganese</keyword>
<evidence type="ECO:0000256" key="5">
    <source>
        <dbReference type="RuleBase" id="RU003684"/>
    </source>
</evidence>
<dbReference type="PROSITE" id="PS01053">
    <property type="entry name" value="ARGINASE_1"/>
    <property type="match status" value="1"/>
</dbReference>
<proteinExistence type="inferred from homology"/>
<dbReference type="Pfam" id="PF00491">
    <property type="entry name" value="Arginase"/>
    <property type="match status" value="1"/>
</dbReference>
<dbReference type="Proteomes" id="UP000317315">
    <property type="component" value="Unassembled WGS sequence"/>
</dbReference>
<dbReference type="PANTHER" id="PTHR11358">
    <property type="entry name" value="ARGINASE/AGMATINASE"/>
    <property type="match status" value="1"/>
</dbReference>
<evidence type="ECO:0000256" key="1">
    <source>
        <dbReference type="ARBA" id="ARBA00009227"/>
    </source>
</evidence>
<dbReference type="CDD" id="cd11593">
    <property type="entry name" value="Agmatinase-like_2"/>
    <property type="match status" value="1"/>
</dbReference>
<dbReference type="RefSeq" id="WP_142935736.1">
    <property type="nucleotide sequence ID" value="NZ_FXTM01000015.1"/>
</dbReference>
<dbReference type="Gene3D" id="3.40.800.10">
    <property type="entry name" value="Ureohydrolase domain"/>
    <property type="match status" value="1"/>
</dbReference>
<dbReference type="InterPro" id="IPR006035">
    <property type="entry name" value="Ureohydrolase"/>
</dbReference>
<gene>
    <name evidence="6" type="ORF">SAMN06269117_11536</name>
</gene>
<keyword evidence="7" id="KW-1185">Reference proteome</keyword>
<dbReference type="InterPro" id="IPR005925">
    <property type="entry name" value="Agmatinase-rel"/>
</dbReference>
<feature type="binding site" evidence="4">
    <location>
        <position position="118"/>
    </location>
    <ligand>
        <name>Mn(2+)</name>
        <dbReference type="ChEBI" id="CHEBI:29035"/>
        <label>1</label>
    </ligand>
</feature>
<dbReference type="InterPro" id="IPR023696">
    <property type="entry name" value="Ureohydrolase_dom_sf"/>
</dbReference>
<feature type="binding site" evidence="4">
    <location>
        <position position="122"/>
    </location>
    <ligand>
        <name>Mn(2+)</name>
        <dbReference type="ChEBI" id="CHEBI:29035"/>
        <label>1</label>
    </ligand>
</feature>
<comment type="cofactor">
    <cofactor evidence="4">
        <name>Mn(2+)</name>
        <dbReference type="ChEBI" id="CHEBI:29035"/>
    </cofactor>
    <text evidence="4">Binds 2 manganese ions per subunit.</text>
</comment>
<name>A0A521CV63_9BACT</name>
<dbReference type="GO" id="GO:0033389">
    <property type="term" value="P:putrescine biosynthetic process from arginine, via agmatine"/>
    <property type="evidence" value="ECO:0007669"/>
    <property type="project" value="TreeGrafter"/>
</dbReference>
<feature type="binding site" evidence="4">
    <location>
        <position position="120"/>
    </location>
    <ligand>
        <name>Mn(2+)</name>
        <dbReference type="ChEBI" id="CHEBI:29035"/>
        <label>1</label>
    </ligand>
</feature>
<dbReference type="GO" id="GO:0008783">
    <property type="term" value="F:agmatinase activity"/>
    <property type="evidence" value="ECO:0007669"/>
    <property type="project" value="TreeGrafter"/>
</dbReference>
<dbReference type="PROSITE" id="PS51409">
    <property type="entry name" value="ARGINASE_2"/>
    <property type="match status" value="1"/>
</dbReference>
<feature type="binding site" evidence="4">
    <location>
        <position position="197"/>
    </location>
    <ligand>
        <name>Mn(2+)</name>
        <dbReference type="ChEBI" id="CHEBI:29035"/>
        <label>1</label>
    </ligand>
</feature>
<dbReference type="InterPro" id="IPR020855">
    <property type="entry name" value="Ureohydrolase_Mn_BS"/>
</dbReference>
<dbReference type="SUPFAM" id="SSF52768">
    <property type="entry name" value="Arginase/deacetylase"/>
    <property type="match status" value="1"/>
</dbReference>
<accession>A0A521CV63</accession>
<dbReference type="PANTHER" id="PTHR11358:SF26">
    <property type="entry name" value="GUANIDINO ACID HYDROLASE, MITOCHONDRIAL"/>
    <property type="match status" value="1"/>
</dbReference>
<evidence type="ECO:0000256" key="3">
    <source>
        <dbReference type="ARBA" id="ARBA00022801"/>
    </source>
</evidence>
<organism evidence="6 7">
    <name type="scientific">Balnearium lithotrophicum</name>
    <dbReference type="NCBI Taxonomy" id="223788"/>
    <lineage>
        <taxon>Bacteria</taxon>
        <taxon>Pseudomonadati</taxon>
        <taxon>Aquificota</taxon>
        <taxon>Aquificia</taxon>
        <taxon>Desulfurobacteriales</taxon>
        <taxon>Desulfurobacteriaceae</taxon>
        <taxon>Balnearium</taxon>
    </lineage>
</organism>
<evidence type="ECO:0000256" key="4">
    <source>
        <dbReference type="PIRSR" id="PIRSR036979-1"/>
    </source>
</evidence>
<evidence type="ECO:0000313" key="6">
    <source>
        <dbReference type="EMBL" id="SMO63313.1"/>
    </source>
</evidence>
<keyword evidence="3 5" id="KW-0378">Hydrolase</keyword>
<dbReference type="EMBL" id="FXTM01000015">
    <property type="protein sequence ID" value="SMO63313.1"/>
    <property type="molecule type" value="Genomic_DNA"/>
</dbReference>